<gene>
    <name evidence="1" type="ORF">BFG57_02125</name>
</gene>
<protein>
    <recommendedName>
        <fullName evidence="3">Rieske domain-containing protein</fullName>
    </recommendedName>
</protein>
<dbReference type="RefSeq" id="WP_069717255.1">
    <property type="nucleotide sequence ID" value="NZ_MJEH01000022.1"/>
</dbReference>
<proteinExistence type="predicted"/>
<dbReference type="EMBL" id="MJEH01000022">
    <property type="protein sequence ID" value="OEH92813.1"/>
    <property type="molecule type" value="Genomic_DNA"/>
</dbReference>
<reference evidence="1 2" key="1">
    <citation type="submission" date="2016-08" db="EMBL/GenBank/DDBJ databases">
        <title>Genome of Bacillus solimangrovi GH2-4.</title>
        <authorList>
            <person name="Lim S."/>
            <person name="Kim B.-C."/>
        </authorList>
    </citation>
    <scope>NUCLEOTIDE SEQUENCE [LARGE SCALE GENOMIC DNA]</scope>
    <source>
        <strain evidence="1 2">GH2-4</strain>
    </source>
</reference>
<organism evidence="1 2">
    <name type="scientific">Bacillus solimangrovi</name>
    <dbReference type="NCBI Taxonomy" id="1305675"/>
    <lineage>
        <taxon>Bacteria</taxon>
        <taxon>Bacillati</taxon>
        <taxon>Bacillota</taxon>
        <taxon>Bacilli</taxon>
        <taxon>Bacillales</taxon>
        <taxon>Bacillaceae</taxon>
        <taxon>Bacillus</taxon>
    </lineage>
</organism>
<evidence type="ECO:0000313" key="1">
    <source>
        <dbReference type="EMBL" id="OEH92813.1"/>
    </source>
</evidence>
<sequence length="139" mass="15941">MNRLEFFHYVRNSLVDTVKYAATPMIENDIKKLDCLVDKLTGVKWVRSPVEVPIVGCRTIYIQGRSVALFKKNGRNVSIDLRCQSCSSLIHWLEHVEELKCFHCDTSYNINEGCGELTLQELPNQYEDGQLYIGLVEGE</sequence>
<comment type="caution">
    <text evidence="1">The sequence shown here is derived from an EMBL/GenBank/DDBJ whole genome shotgun (WGS) entry which is preliminary data.</text>
</comment>
<evidence type="ECO:0000313" key="2">
    <source>
        <dbReference type="Proteomes" id="UP000095209"/>
    </source>
</evidence>
<accession>A0A1E5LFH3</accession>
<dbReference type="OrthoDB" id="2696394at2"/>
<name>A0A1E5LFH3_9BACI</name>
<dbReference type="AlphaFoldDB" id="A0A1E5LFH3"/>
<dbReference type="Proteomes" id="UP000095209">
    <property type="component" value="Unassembled WGS sequence"/>
</dbReference>
<dbReference type="STRING" id="1305675.BFG57_02125"/>
<evidence type="ECO:0008006" key="3">
    <source>
        <dbReference type="Google" id="ProtNLM"/>
    </source>
</evidence>
<keyword evidence="2" id="KW-1185">Reference proteome</keyword>